<accession>A0A834Y0C5</accession>
<proteinExistence type="predicted"/>
<name>A0A834Y0C5_APHGI</name>
<dbReference type="Gene3D" id="3.30.60.30">
    <property type="match status" value="1"/>
</dbReference>
<keyword evidence="1" id="KW-0732">Signal</keyword>
<evidence type="ECO:0000313" key="3">
    <source>
        <dbReference type="Proteomes" id="UP000639338"/>
    </source>
</evidence>
<keyword evidence="3" id="KW-1185">Reference proteome</keyword>
<reference evidence="2 3" key="1">
    <citation type="submission" date="2020-08" db="EMBL/GenBank/DDBJ databases">
        <title>Aphidius gifuensis genome sequencing and assembly.</title>
        <authorList>
            <person name="Du Z."/>
        </authorList>
    </citation>
    <scope>NUCLEOTIDE SEQUENCE [LARGE SCALE GENOMIC DNA]</scope>
    <source>
        <strain evidence="2">YNYX2018</strain>
        <tissue evidence="2">Adults</tissue>
    </source>
</reference>
<dbReference type="InterPro" id="IPR036058">
    <property type="entry name" value="Kazal_dom_sf"/>
</dbReference>
<dbReference type="EMBL" id="JACMRX010000002">
    <property type="protein sequence ID" value="KAF7995586.1"/>
    <property type="molecule type" value="Genomic_DNA"/>
</dbReference>
<dbReference type="OrthoDB" id="6817055at2759"/>
<comment type="caution">
    <text evidence="2">The sequence shown here is derived from an EMBL/GenBank/DDBJ whole genome shotgun (WGS) entry which is preliminary data.</text>
</comment>
<evidence type="ECO:0000256" key="1">
    <source>
        <dbReference type="SAM" id="SignalP"/>
    </source>
</evidence>
<evidence type="ECO:0000313" key="2">
    <source>
        <dbReference type="EMBL" id="KAF7995586.1"/>
    </source>
</evidence>
<evidence type="ECO:0008006" key="4">
    <source>
        <dbReference type="Google" id="ProtNLM"/>
    </source>
</evidence>
<dbReference type="AlphaFoldDB" id="A0A834Y0C5"/>
<protein>
    <recommendedName>
        <fullName evidence="4">Kazal-like domain-containing protein</fullName>
    </recommendedName>
</protein>
<dbReference type="Proteomes" id="UP000639338">
    <property type="component" value="Unassembled WGS sequence"/>
</dbReference>
<sequence>MKAFFALALVTVCIFALCNDAYAVPSDMDKAKDVKEPAVASKDVKDAIKAAKDQKKTKKECAKDCGTAYDPVCAHDPANPSFKPRSFGTQCAMDVVNCEMGTKLVVKNKGECAGSTGTRLS</sequence>
<dbReference type="SUPFAM" id="SSF100895">
    <property type="entry name" value="Kazal-type serine protease inhibitors"/>
    <property type="match status" value="1"/>
</dbReference>
<gene>
    <name evidence="2" type="ORF">HCN44_006693</name>
</gene>
<feature type="signal peptide" evidence="1">
    <location>
        <begin position="1"/>
        <end position="23"/>
    </location>
</feature>
<organism evidence="2 3">
    <name type="scientific">Aphidius gifuensis</name>
    <name type="common">Parasitoid wasp</name>
    <dbReference type="NCBI Taxonomy" id="684658"/>
    <lineage>
        <taxon>Eukaryota</taxon>
        <taxon>Metazoa</taxon>
        <taxon>Ecdysozoa</taxon>
        <taxon>Arthropoda</taxon>
        <taxon>Hexapoda</taxon>
        <taxon>Insecta</taxon>
        <taxon>Pterygota</taxon>
        <taxon>Neoptera</taxon>
        <taxon>Endopterygota</taxon>
        <taxon>Hymenoptera</taxon>
        <taxon>Apocrita</taxon>
        <taxon>Ichneumonoidea</taxon>
        <taxon>Braconidae</taxon>
        <taxon>Aphidiinae</taxon>
        <taxon>Aphidius</taxon>
    </lineage>
</organism>
<feature type="chain" id="PRO_5032457532" description="Kazal-like domain-containing protein" evidence="1">
    <location>
        <begin position="24"/>
        <end position="121"/>
    </location>
</feature>